<dbReference type="AlphaFoldDB" id="A0A6H1Z9B1"/>
<dbReference type="GO" id="GO:0031419">
    <property type="term" value="F:cobalamin binding"/>
    <property type="evidence" value="ECO:0007669"/>
    <property type="project" value="UniProtKB-KW"/>
</dbReference>
<dbReference type="PANTHER" id="PTHR43371">
    <property type="entry name" value="VITAMIN B12-DEPENDENT RIBONUCLEOTIDE REDUCTASE"/>
    <property type="match status" value="1"/>
</dbReference>
<evidence type="ECO:0000256" key="8">
    <source>
        <dbReference type="ARBA" id="ARBA00023285"/>
    </source>
</evidence>
<dbReference type="GO" id="GO:0004748">
    <property type="term" value="F:ribonucleoside-diphosphate reductase activity, thioredoxin disulfide as acceptor"/>
    <property type="evidence" value="ECO:0007669"/>
    <property type="project" value="UniProtKB-EC"/>
</dbReference>
<dbReference type="SUPFAM" id="SSF51998">
    <property type="entry name" value="PFL-like glycyl radical enzymes"/>
    <property type="match status" value="1"/>
</dbReference>
<accession>A0A6H1Z9B1</accession>
<reference evidence="12" key="1">
    <citation type="submission" date="2020-03" db="EMBL/GenBank/DDBJ databases">
        <title>The deep terrestrial virosphere.</title>
        <authorList>
            <person name="Holmfeldt K."/>
            <person name="Nilsson E."/>
            <person name="Simone D."/>
            <person name="Lopez-Fernandez M."/>
            <person name="Wu X."/>
            <person name="de Brujin I."/>
            <person name="Lundin D."/>
            <person name="Andersson A."/>
            <person name="Bertilsson S."/>
            <person name="Dopson M."/>
        </authorList>
    </citation>
    <scope>NUCLEOTIDE SEQUENCE</scope>
    <source>
        <strain evidence="12">TM448A00108</strain>
        <strain evidence="13">TM448B01989</strain>
    </source>
</reference>
<dbReference type="InterPro" id="IPR013509">
    <property type="entry name" value="RNR_lsu_N"/>
</dbReference>
<evidence type="ECO:0000256" key="1">
    <source>
        <dbReference type="ARBA" id="ARBA00001922"/>
    </source>
</evidence>
<keyword evidence="7" id="KW-1015">Disulfide bond</keyword>
<dbReference type="Pfam" id="PF00317">
    <property type="entry name" value="Ribonuc_red_lgN"/>
    <property type="match status" value="1"/>
</dbReference>
<keyword evidence="6" id="KW-0560">Oxidoreductase</keyword>
<comment type="similarity">
    <text evidence="2">Belongs to the ribonucleoside diphosphate reductase class-2 family.</text>
</comment>
<evidence type="ECO:0000256" key="5">
    <source>
        <dbReference type="ARBA" id="ARBA00022741"/>
    </source>
</evidence>
<gene>
    <name evidence="12" type="ORF">TM448A00108_0110</name>
    <name evidence="13" type="ORF">TM448B01989_0004</name>
</gene>
<proteinExistence type="inferred from homology"/>
<name>A0A6H1Z9B1_9ZZZZ</name>
<evidence type="ECO:0000256" key="2">
    <source>
        <dbReference type="ARBA" id="ARBA00007405"/>
    </source>
</evidence>
<dbReference type="PRINTS" id="PR01183">
    <property type="entry name" value="RIBORDTASEM1"/>
</dbReference>
<feature type="domain" description="Ribonucleotide reductase large subunit C-terminal" evidence="11">
    <location>
        <begin position="76"/>
        <end position="519"/>
    </location>
</feature>
<dbReference type="EC" id="1.17.4.1" evidence="3"/>
<evidence type="ECO:0000313" key="12">
    <source>
        <dbReference type="EMBL" id="QJA44483.1"/>
    </source>
</evidence>
<comment type="cofactor">
    <cofactor evidence="1">
        <name>adenosylcob(III)alamin</name>
        <dbReference type="ChEBI" id="CHEBI:18408"/>
    </cofactor>
</comment>
<dbReference type="InterPro" id="IPR050862">
    <property type="entry name" value="RdRp_reductase_class-2"/>
</dbReference>
<evidence type="ECO:0000259" key="10">
    <source>
        <dbReference type="Pfam" id="PF00317"/>
    </source>
</evidence>
<dbReference type="EMBL" id="MT144859">
    <property type="protein sequence ID" value="QJI00528.1"/>
    <property type="molecule type" value="Genomic_DNA"/>
</dbReference>
<organism evidence="12">
    <name type="scientific">viral metagenome</name>
    <dbReference type="NCBI Taxonomy" id="1070528"/>
    <lineage>
        <taxon>unclassified sequences</taxon>
        <taxon>metagenomes</taxon>
        <taxon>organismal metagenomes</taxon>
    </lineage>
</organism>
<protein>
    <recommendedName>
        <fullName evidence="3">ribonucleoside-diphosphate reductase</fullName>
        <ecNumber evidence="3">1.17.4.1</ecNumber>
    </recommendedName>
</protein>
<keyword evidence="4" id="KW-0846">Cobalamin</keyword>
<keyword evidence="5" id="KW-0547">Nucleotide-binding</keyword>
<sequence>MELSNYAQEIIESRYLWENEKTWNDLVDRVSRECAKNEQKDQEKWYEAFKYAIGNMYFIPAGRILRNLGKLRPSTSNCNVLSIEDNIESIGETLKNFLIIASHGGGTGINFSPLRPKGAPLKTKGGFSSGLVSFIEMFNNCGERIETGGSRRGAGIALCDISHPEVIDFINAKIKHNKLNQFNISVIINTSFIKAVENNEDWEFKFAGKSYGKTKAREIWNLILKNMLEHSEPGLINWDNLKKNNSYYFSPITCVNPCGEVGLGNLETCNLASLVLPFFISNKNTNWQKLSETIKTIVRFLDNIIDLSYYPIVGQEIAVKNARRIGVGTMGLADFLFIKEIRYGSDRSINEIERLYKFIRDEVYIASIELAIERGTFPKYNRSDYTDASFIKKLPPKIRMMIKDHGIRHVSSLSCQPTGTSSLIPGVVGGIEPLPYKGYIRKDGVGERIYVHPLNKTSANEEWFVDSYDLKPEEHLDVQSVIQKYTDGGISKTILVPADTTEKKLSKILLEFINDIKGCTLYRDESREKQVYYRMNDKEIKDYLSIAETELDTTDVDCKDGTCEI</sequence>
<dbReference type="Pfam" id="PF02867">
    <property type="entry name" value="Ribonuc_red_lgC"/>
    <property type="match status" value="1"/>
</dbReference>
<evidence type="ECO:0000256" key="7">
    <source>
        <dbReference type="ARBA" id="ARBA00023157"/>
    </source>
</evidence>
<evidence type="ECO:0000259" key="11">
    <source>
        <dbReference type="Pfam" id="PF02867"/>
    </source>
</evidence>
<dbReference type="GO" id="GO:0009263">
    <property type="term" value="P:deoxyribonucleotide biosynthetic process"/>
    <property type="evidence" value="ECO:0007669"/>
    <property type="project" value="InterPro"/>
</dbReference>
<dbReference type="EMBL" id="MT143976">
    <property type="protein sequence ID" value="QJA44483.1"/>
    <property type="molecule type" value="Genomic_DNA"/>
</dbReference>
<evidence type="ECO:0000256" key="3">
    <source>
        <dbReference type="ARBA" id="ARBA00012274"/>
    </source>
</evidence>
<dbReference type="Gene3D" id="3.20.70.20">
    <property type="match status" value="1"/>
</dbReference>
<evidence type="ECO:0000256" key="6">
    <source>
        <dbReference type="ARBA" id="ARBA00023002"/>
    </source>
</evidence>
<evidence type="ECO:0000256" key="9">
    <source>
        <dbReference type="ARBA" id="ARBA00047754"/>
    </source>
</evidence>
<evidence type="ECO:0000256" key="4">
    <source>
        <dbReference type="ARBA" id="ARBA00022628"/>
    </source>
</evidence>
<evidence type="ECO:0000313" key="13">
    <source>
        <dbReference type="EMBL" id="QJI00528.1"/>
    </source>
</evidence>
<comment type="catalytic activity">
    <reaction evidence="9">
        <text>a 2'-deoxyribonucleoside 5'-diphosphate + [thioredoxin]-disulfide + H2O = a ribonucleoside 5'-diphosphate + [thioredoxin]-dithiol</text>
        <dbReference type="Rhea" id="RHEA:23252"/>
        <dbReference type="Rhea" id="RHEA-COMP:10698"/>
        <dbReference type="Rhea" id="RHEA-COMP:10700"/>
        <dbReference type="ChEBI" id="CHEBI:15377"/>
        <dbReference type="ChEBI" id="CHEBI:29950"/>
        <dbReference type="ChEBI" id="CHEBI:50058"/>
        <dbReference type="ChEBI" id="CHEBI:57930"/>
        <dbReference type="ChEBI" id="CHEBI:73316"/>
        <dbReference type="EC" id="1.17.4.1"/>
    </reaction>
</comment>
<dbReference type="InterPro" id="IPR000788">
    <property type="entry name" value="RNR_lg_C"/>
</dbReference>
<dbReference type="CDD" id="cd02888">
    <property type="entry name" value="RNR_II_dimer"/>
    <property type="match status" value="1"/>
</dbReference>
<dbReference type="PANTHER" id="PTHR43371:SF1">
    <property type="entry name" value="RIBONUCLEOSIDE-DIPHOSPHATE REDUCTASE"/>
    <property type="match status" value="1"/>
</dbReference>
<dbReference type="GO" id="GO:0005524">
    <property type="term" value="F:ATP binding"/>
    <property type="evidence" value="ECO:0007669"/>
    <property type="project" value="InterPro"/>
</dbReference>
<keyword evidence="8" id="KW-0170">Cobalt</keyword>
<feature type="domain" description="Ribonucleotide reductase large subunit N-terminal" evidence="10">
    <location>
        <begin position="1"/>
        <end position="70"/>
    </location>
</feature>
<dbReference type="InterPro" id="IPR013344">
    <property type="entry name" value="RNR_NrdJ/NrdZ"/>
</dbReference>